<evidence type="ECO:0000313" key="2">
    <source>
        <dbReference type="EMBL" id="KIK04236.1"/>
    </source>
</evidence>
<accession>A0A0C9XGY9</accession>
<organism evidence="2 3">
    <name type="scientific">Laccaria amethystina LaAM-08-1</name>
    <dbReference type="NCBI Taxonomy" id="1095629"/>
    <lineage>
        <taxon>Eukaryota</taxon>
        <taxon>Fungi</taxon>
        <taxon>Dikarya</taxon>
        <taxon>Basidiomycota</taxon>
        <taxon>Agaricomycotina</taxon>
        <taxon>Agaricomycetes</taxon>
        <taxon>Agaricomycetidae</taxon>
        <taxon>Agaricales</taxon>
        <taxon>Agaricineae</taxon>
        <taxon>Hydnangiaceae</taxon>
        <taxon>Laccaria</taxon>
    </lineage>
</organism>
<dbReference type="Proteomes" id="UP000054477">
    <property type="component" value="Unassembled WGS sequence"/>
</dbReference>
<name>A0A0C9XGY9_9AGAR</name>
<proteinExistence type="predicted"/>
<dbReference type="EMBL" id="KN838571">
    <property type="protein sequence ID" value="KIK04236.1"/>
    <property type="molecule type" value="Genomic_DNA"/>
</dbReference>
<feature type="region of interest" description="Disordered" evidence="1">
    <location>
        <begin position="211"/>
        <end position="243"/>
    </location>
</feature>
<keyword evidence="3" id="KW-1185">Reference proteome</keyword>
<evidence type="ECO:0000256" key="1">
    <source>
        <dbReference type="SAM" id="MobiDB-lite"/>
    </source>
</evidence>
<reference evidence="2 3" key="1">
    <citation type="submission" date="2014-04" db="EMBL/GenBank/DDBJ databases">
        <authorList>
            <consortium name="DOE Joint Genome Institute"/>
            <person name="Kuo A."/>
            <person name="Kohler A."/>
            <person name="Nagy L.G."/>
            <person name="Floudas D."/>
            <person name="Copeland A."/>
            <person name="Barry K.W."/>
            <person name="Cichocki N."/>
            <person name="Veneault-Fourrey C."/>
            <person name="LaButti K."/>
            <person name="Lindquist E.A."/>
            <person name="Lipzen A."/>
            <person name="Lundell T."/>
            <person name="Morin E."/>
            <person name="Murat C."/>
            <person name="Sun H."/>
            <person name="Tunlid A."/>
            <person name="Henrissat B."/>
            <person name="Grigoriev I.V."/>
            <person name="Hibbett D.S."/>
            <person name="Martin F."/>
            <person name="Nordberg H.P."/>
            <person name="Cantor M.N."/>
            <person name="Hua S.X."/>
        </authorList>
    </citation>
    <scope>NUCLEOTIDE SEQUENCE [LARGE SCALE GENOMIC DNA]</scope>
    <source>
        <strain evidence="2 3">LaAM-08-1</strain>
    </source>
</reference>
<feature type="compositionally biased region" description="Basic and acidic residues" evidence="1">
    <location>
        <begin position="211"/>
        <end position="220"/>
    </location>
</feature>
<feature type="compositionally biased region" description="Acidic residues" evidence="1">
    <location>
        <begin position="161"/>
        <end position="171"/>
    </location>
</feature>
<reference evidence="3" key="2">
    <citation type="submission" date="2015-01" db="EMBL/GenBank/DDBJ databases">
        <title>Evolutionary Origins and Diversification of the Mycorrhizal Mutualists.</title>
        <authorList>
            <consortium name="DOE Joint Genome Institute"/>
            <consortium name="Mycorrhizal Genomics Consortium"/>
            <person name="Kohler A."/>
            <person name="Kuo A."/>
            <person name="Nagy L.G."/>
            <person name="Floudas D."/>
            <person name="Copeland A."/>
            <person name="Barry K.W."/>
            <person name="Cichocki N."/>
            <person name="Veneault-Fourrey C."/>
            <person name="LaButti K."/>
            <person name="Lindquist E.A."/>
            <person name="Lipzen A."/>
            <person name="Lundell T."/>
            <person name="Morin E."/>
            <person name="Murat C."/>
            <person name="Riley R."/>
            <person name="Ohm R."/>
            <person name="Sun H."/>
            <person name="Tunlid A."/>
            <person name="Henrissat B."/>
            <person name="Grigoriev I.V."/>
            <person name="Hibbett D.S."/>
            <person name="Martin F."/>
        </authorList>
    </citation>
    <scope>NUCLEOTIDE SEQUENCE [LARGE SCALE GENOMIC DNA]</scope>
    <source>
        <strain evidence="3">LaAM-08-1</strain>
    </source>
</reference>
<feature type="region of interest" description="Disordered" evidence="1">
    <location>
        <begin position="157"/>
        <end position="199"/>
    </location>
</feature>
<protein>
    <submittedName>
        <fullName evidence="2">Uncharacterized protein</fullName>
    </submittedName>
</protein>
<dbReference type="HOGENOM" id="CLU_1142742_0_0_1"/>
<feature type="compositionally biased region" description="Basic and acidic residues" evidence="1">
    <location>
        <begin position="228"/>
        <end position="243"/>
    </location>
</feature>
<dbReference type="AlphaFoldDB" id="A0A0C9XGY9"/>
<gene>
    <name evidence="2" type="ORF">K443DRAFT_4711</name>
</gene>
<sequence>MRREATYGLTNLLWQLSDLIKYISNVVRRESDDNMNDNNHTRNGPLLANHLHVPFGAGDIASLKTSDFGLTVDDIPYNLPNAAGPASRLTLHHFADLPQPGSLIPNIAPHNSDARQPQDTSEWPPAVIVDLFYAAAAMNVWSPKSFIKYVREESSDAYCPEGEDEDEDNDNVSDSSGLSHVDAQMSDQTAGQPESGRYTLRARAVDAVFEDGREKTEDAHASSLSRNESVKKLLESVEDPKTN</sequence>
<evidence type="ECO:0000313" key="3">
    <source>
        <dbReference type="Proteomes" id="UP000054477"/>
    </source>
</evidence>
<dbReference type="OrthoDB" id="3269637at2759"/>